<dbReference type="AlphaFoldDB" id="A0A8X8B669"/>
<comment type="similarity">
    <text evidence="2">Belongs to the purine permeases (TC 2.A.7.14) family.</text>
</comment>
<evidence type="ECO:0000256" key="2">
    <source>
        <dbReference type="ARBA" id="ARBA00006213"/>
    </source>
</evidence>
<keyword evidence="3" id="KW-0813">Transport</keyword>
<organism evidence="7 8">
    <name type="scientific">Brassica carinata</name>
    <name type="common">Ethiopian mustard</name>
    <name type="synonym">Abyssinian cabbage</name>
    <dbReference type="NCBI Taxonomy" id="52824"/>
    <lineage>
        <taxon>Eukaryota</taxon>
        <taxon>Viridiplantae</taxon>
        <taxon>Streptophyta</taxon>
        <taxon>Embryophyta</taxon>
        <taxon>Tracheophyta</taxon>
        <taxon>Spermatophyta</taxon>
        <taxon>Magnoliopsida</taxon>
        <taxon>eudicotyledons</taxon>
        <taxon>Gunneridae</taxon>
        <taxon>Pentapetalae</taxon>
        <taxon>rosids</taxon>
        <taxon>malvids</taxon>
        <taxon>Brassicales</taxon>
        <taxon>Brassicaceae</taxon>
        <taxon>Brassiceae</taxon>
        <taxon>Brassica</taxon>
    </lineage>
</organism>
<evidence type="ECO:0000256" key="5">
    <source>
        <dbReference type="ARBA" id="ARBA00022989"/>
    </source>
</evidence>
<sequence length="107" mass="11956">MGLLVGSEEHNLKSEMNGFSKEKGAYVMAMVGQAVLWQINRVGIVGLVFSVSSQLSNVINVSLIEVSRHNNFFFMLQIHGGEVDSILVITEKYELQRTNISARDRDL</sequence>
<evidence type="ECO:0000256" key="1">
    <source>
        <dbReference type="ARBA" id="ARBA00004141"/>
    </source>
</evidence>
<evidence type="ECO:0000256" key="6">
    <source>
        <dbReference type="ARBA" id="ARBA00023136"/>
    </source>
</evidence>
<dbReference type="GO" id="GO:0015211">
    <property type="term" value="F:purine nucleoside transmembrane transporter activity"/>
    <property type="evidence" value="ECO:0007669"/>
    <property type="project" value="InterPro"/>
</dbReference>
<evidence type="ECO:0000313" key="8">
    <source>
        <dbReference type="Proteomes" id="UP000886595"/>
    </source>
</evidence>
<keyword evidence="6" id="KW-0472">Membrane</keyword>
<reference evidence="7 8" key="1">
    <citation type="submission" date="2020-02" db="EMBL/GenBank/DDBJ databases">
        <authorList>
            <person name="Ma Q."/>
            <person name="Huang Y."/>
            <person name="Song X."/>
            <person name="Pei D."/>
        </authorList>
    </citation>
    <scope>NUCLEOTIDE SEQUENCE [LARGE SCALE GENOMIC DNA]</scope>
    <source>
        <strain evidence="7">Sxm20200214</strain>
        <tissue evidence="7">Leaf</tissue>
    </source>
</reference>
<evidence type="ECO:0000313" key="7">
    <source>
        <dbReference type="EMBL" id="KAG2323033.1"/>
    </source>
</evidence>
<evidence type="ECO:0000256" key="4">
    <source>
        <dbReference type="ARBA" id="ARBA00022692"/>
    </source>
</evidence>
<keyword evidence="4" id="KW-0812">Transmembrane</keyword>
<keyword evidence="8" id="KW-1185">Reference proteome</keyword>
<dbReference type="Proteomes" id="UP000886595">
    <property type="component" value="Unassembled WGS sequence"/>
</dbReference>
<protein>
    <submittedName>
        <fullName evidence="7">Uncharacterized protein</fullName>
    </submittedName>
</protein>
<comment type="caution">
    <text evidence="7">The sequence shown here is derived from an EMBL/GenBank/DDBJ whole genome shotgun (WGS) entry which is preliminary data.</text>
</comment>
<dbReference type="GO" id="GO:0005345">
    <property type="term" value="F:purine nucleobase transmembrane transporter activity"/>
    <property type="evidence" value="ECO:0007669"/>
    <property type="project" value="UniProtKB-ARBA"/>
</dbReference>
<comment type="subcellular location">
    <subcellularLocation>
        <location evidence="1">Membrane</location>
        <topology evidence="1">Multi-pass membrane protein</topology>
    </subcellularLocation>
</comment>
<dbReference type="PANTHER" id="PTHR31376:SF62">
    <property type="entry name" value="PURINE PERMEASE 14-RELATED"/>
    <property type="match status" value="1"/>
</dbReference>
<dbReference type="Pfam" id="PF16913">
    <property type="entry name" value="PUNUT"/>
    <property type="match status" value="1"/>
</dbReference>
<gene>
    <name evidence="7" type="ORF">Bca52824_016246</name>
</gene>
<dbReference type="GO" id="GO:0016020">
    <property type="term" value="C:membrane"/>
    <property type="evidence" value="ECO:0007669"/>
    <property type="project" value="UniProtKB-SubCell"/>
</dbReference>
<accession>A0A8X8B669</accession>
<dbReference type="InterPro" id="IPR030182">
    <property type="entry name" value="PUP_plant"/>
</dbReference>
<evidence type="ECO:0000256" key="3">
    <source>
        <dbReference type="ARBA" id="ARBA00022448"/>
    </source>
</evidence>
<dbReference type="EMBL" id="JAAMPC010000003">
    <property type="protein sequence ID" value="KAG2323033.1"/>
    <property type="molecule type" value="Genomic_DNA"/>
</dbReference>
<keyword evidence="5" id="KW-1133">Transmembrane helix</keyword>
<dbReference type="PANTHER" id="PTHR31376">
    <property type="entry name" value="OS09G0467300 PROTEIN-RELATED"/>
    <property type="match status" value="1"/>
</dbReference>
<name>A0A8X8B669_BRACI</name>
<proteinExistence type="inferred from homology"/>